<dbReference type="Gene3D" id="1.25.40.10">
    <property type="entry name" value="Tetratricopeptide repeat domain"/>
    <property type="match status" value="1"/>
</dbReference>
<proteinExistence type="predicted"/>
<gene>
    <name evidence="1" type="ORF">QLQ12_43970</name>
</gene>
<dbReference type="EMBL" id="JASCTH010000048">
    <property type="protein sequence ID" value="MDI6105562.1"/>
    <property type="molecule type" value="Genomic_DNA"/>
</dbReference>
<comment type="caution">
    <text evidence="1">The sequence shown here is derived from an EMBL/GenBank/DDBJ whole genome shotgun (WGS) entry which is preliminary data.</text>
</comment>
<dbReference type="SUPFAM" id="SSF56112">
    <property type="entry name" value="Protein kinase-like (PK-like)"/>
    <property type="match status" value="1"/>
</dbReference>
<organism evidence="1 2">
    <name type="scientific">Actinoplanes sandaracinus</name>
    <dbReference type="NCBI Taxonomy" id="3045177"/>
    <lineage>
        <taxon>Bacteria</taxon>
        <taxon>Bacillati</taxon>
        <taxon>Actinomycetota</taxon>
        <taxon>Actinomycetes</taxon>
        <taxon>Micromonosporales</taxon>
        <taxon>Micromonosporaceae</taxon>
        <taxon>Actinoplanes</taxon>
    </lineage>
</organism>
<keyword evidence="2" id="KW-1185">Reference proteome</keyword>
<evidence type="ECO:0000313" key="2">
    <source>
        <dbReference type="Proteomes" id="UP001241758"/>
    </source>
</evidence>
<sequence>MLDTTPERLIDLLQINVGEDGFDNAAGGIVGADVWKDLRTPGVRAAVVGPAWRGCLDRMRELSEVKDFGRLVNQVLLTTMIHIAAAFTDRSPAIGRSLYRHELSWKGSWRELNIRLADQLYRHGLHRSRLGDDDSAVTALRAALQCWTVVESQTHRDKPDQRRQWRGMRGVTRLFLARRAPDALPQLRAAIEDLRIAEDHGDDTPQHYALLGEAYLRLYQASGETACLDHAQESLRAGRRREPTRELATAMADLLRIRGLHALLVGGVRVATVTAPDAPRELDCLLDDIDTIDDPSDDTAPAPAAGAAMAAAESAFVAAAAWYGHALTVPASGRTDPVIIRIRRGQALLRAVHVRRLTERPYLAVLETALEDLRLCHDDDSPICSDYLPWALLEYGKAALREREGLGPGQADMAFAEALRFIRRRTPEAQAMLDRALTGLAESRIHRARAGADHAELLDAVRDAVRRPAATGLAAKPLIYGCRDLLEPALGGAPAEPAVTELATEVVEWLVRHLESADEGAARYAAGHAGSLLMMRQRTLPDEPLTSWPTERLYRLFQLSVAGDPAPPPLLLTKLARAALWHARAVATGAATANDPKEALAGARRADPLFDEAVATFRRVAEIAAPTWETGDGVDPLGLDVIDSDGTAAPVLVVPDEQTLSSMLGDALLRRGTHVGDVADLGEAIACLERSITLGNAGPEVLGLLADAYLRRGRRLRHVPSVRRAFELKEQARSLGGMPARESWSVSASMAHWLWRATGAPEWFAEAARFAGWAAAVAPDWPWPLLQAAELAEATAAVRGRLAEETPVHPATDVRADPQAWRLLRAGETLPLLLAAGDRVAGVGSAAHRVLGGVSKVYTIADPHRLLSSTMILKPFRPPHARPGDAGREKSRTDSFARWLDERSPGSWARAVRTVTVVTDPTDGHEVLLTWRATGRTLFETLDEQVTAGGVDYPAARETVRRCLTLLAHVHAWRGEPDAPDGMENRLTTYLRSMDLRGHDRLARLVCSAVPDGLPLAGKRDAHTENWIVSEHNEIVALDVGDRGFLPVGYEIAQFLEDMPLLPVDEAGFAERDELARHYLRTLASLWPAVADRLPEPGTERWRRAYACFVVPRAVYLLGRYGRTARVRESATNACRVRHSRELLAWAARIVPSLAELAERVEAKVARRLAIS</sequence>
<evidence type="ECO:0008006" key="3">
    <source>
        <dbReference type="Google" id="ProtNLM"/>
    </source>
</evidence>
<reference evidence="1 2" key="1">
    <citation type="submission" date="2023-05" db="EMBL/GenBank/DDBJ databases">
        <title>Actinoplanes sp. NEAU-A12 genome sequencing.</title>
        <authorList>
            <person name="Wang Z.-S."/>
        </authorList>
    </citation>
    <scope>NUCLEOTIDE SEQUENCE [LARGE SCALE GENOMIC DNA]</scope>
    <source>
        <strain evidence="1 2">NEAU-A12</strain>
    </source>
</reference>
<dbReference type="InterPro" id="IPR011990">
    <property type="entry name" value="TPR-like_helical_dom_sf"/>
</dbReference>
<accession>A0ABT6X0T1</accession>
<name>A0ABT6X0T1_9ACTN</name>
<protein>
    <recommendedName>
        <fullName evidence="3">Aminoglycoside phosphotransferase domain-containing protein</fullName>
    </recommendedName>
</protein>
<dbReference type="RefSeq" id="WP_282767029.1">
    <property type="nucleotide sequence ID" value="NZ_JASCTH010000048.1"/>
</dbReference>
<dbReference type="Proteomes" id="UP001241758">
    <property type="component" value="Unassembled WGS sequence"/>
</dbReference>
<dbReference type="InterPro" id="IPR011009">
    <property type="entry name" value="Kinase-like_dom_sf"/>
</dbReference>
<evidence type="ECO:0000313" key="1">
    <source>
        <dbReference type="EMBL" id="MDI6105562.1"/>
    </source>
</evidence>